<dbReference type="RefSeq" id="XP_044545894.1">
    <property type="nucleotide sequence ID" value="XM_044698329.1"/>
</dbReference>
<feature type="compositionally biased region" description="Acidic residues" evidence="1">
    <location>
        <begin position="89"/>
        <end position="108"/>
    </location>
</feature>
<dbReference type="Gene3D" id="3.80.10.10">
    <property type="entry name" value="Ribonuclease Inhibitor"/>
    <property type="match status" value="1"/>
</dbReference>
<dbReference type="SUPFAM" id="SSF52047">
    <property type="entry name" value="RNI-like"/>
    <property type="match status" value="2"/>
</dbReference>
<name>A0AA88GJQ3_NAELO</name>
<dbReference type="Gene3D" id="1.20.1280.50">
    <property type="match status" value="1"/>
</dbReference>
<feature type="compositionally biased region" description="Acidic residues" evidence="1">
    <location>
        <begin position="42"/>
        <end position="58"/>
    </location>
</feature>
<dbReference type="GeneID" id="68100725"/>
<organism evidence="3 4">
    <name type="scientific">Naegleria lovaniensis</name>
    <name type="common">Amoeba</name>
    <dbReference type="NCBI Taxonomy" id="51637"/>
    <lineage>
        <taxon>Eukaryota</taxon>
        <taxon>Discoba</taxon>
        <taxon>Heterolobosea</taxon>
        <taxon>Tetramitia</taxon>
        <taxon>Eutetramitia</taxon>
        <taxon>Vahlkampfiidae</taxon>
        <taxon>Naegleria</taxon>
    </lineage>
</organism>
<dbReference type="SUPFAM" id="SSF81383">
    <property type="entry name" value="F-box domain"/>
    <property type="match status" value="1"/>
</dbReference>
<feature type="region of interest" description="Disordered" evidence="1">
    <location>
        <begin position="1"/>
        <end position="139"/>
    </location>
</feature>
<evidence type="ECO:0000259" key="2">
    <source>
        <dbReference type="Pfam" id="PF00646"/>
    </source>
</evidence>
<evidence type="ECO:0000313" key="4">
    <source>
        <dbReference type="Proteomes" id="UP000816034"/>
    </source>
</evidence>
<feature type="compositionally biased region" description="Basic residues" evidence="1">
    <location>
        <begin position="74"/>
        <end position="86"/>
    </location>
</feature>
<keyword evidence="4" id="KW-1185">Reference proteome</keyword>
<dbReference type="EMBL" id="PYSW02000032">
    <property type="protein sequence ID" value="KAG2378632.1"/>
    <property type="molecule type" value="Genomic_DNA"/>
</dbReference>
<dbReference type="Proteomes" id="UP000816034">
    <property type="component" value="Unassembled WGS sequence"/>
</dbReference>
<dbReference type="InterPro" id="IPR001810">
    <property type="entry name" value="F-box_dom"/>
</dbReference>
<evidence type="ECO:0000313" key="3">
    <source>
        <dbReference type="EMBL" id="KAG2378632.1"/>
    </source>
</evidence>
<reference evidence="3 4" key="1">
    <citation type="journal article" date="2018" name="BMC Genomics">
        <title>The genome of Naegleria lovaniensis, the basis for a comparative approach to unravel pathogenicity factors of the human pathogenic amoeba N. fowleri.</title>
        <authorList>
            <person name="Liechti N."/>
            <person name="Schurch N."/>
            <person name="Bruggmann R."/>
            <person name="Wittwer M."/>
        </authorList>
    </citation>
    <scope>NUCLEOTIDE SEQUENCE [LARGE SCALE GENOMIC DNA]</scope>
    <source>
        <strain evidence="3 4">ATCC 30569</strain>
    </source>
</reference>
<feature type="domain" description="F-box" evidence="2">
    <location>
        <begin position="233"/>
        <end position="262"/>
    </location>
</feature>
<dbReference type="InterPro" id="IPR036047">
    <property type="entry name" value="F-box-like_dom_sf"/>
</dbReference>
<gene>
    <name evidence="3" type="ORF">C9374_008271</name>
</gene>
<dbReference type="InterPro" id="IPR032675">
    <property type="entry name" value="LRR_dom_sf"/>
</dbReference>
<accession>A0AA88GJQ3</accession>
<feature type="compositionally biased region" description="Low complexity" evidence="1">
    <location>
        <begin position="111"/>
        <end position="121"/>
    </location>
</feature>
<feature type="compositionally biased region" description="Acidic residues" evidence="1">
    <location>
        <begin position="122"/>
        <end position="139"/>
    </location>
</feature>
<sequence length="937" mass="107200">MPRRKQKAVVVEEEERVDLHEEMMPPRTSRKAKSKRKQETFSDMEEDEVPSTIVDEEEKSSKKKTKKSSSSSTKKTKTSSSRKKKKVESEEEEDEKDQTEDLMEDEEKNDTTANTASSTTPTEEEAMSEEQIEEQPEDAIGDLDLTKIHSENTFVTETIQNIIQFQSVLQNVESGYATLSSEDRHRILSILKYQQRKIGKLVEICNSAELLLFRGSNNDLSEYGILNKLDLVEVWGVIFSFLKFSDYLKAAQVCKLWKKASEEPYALSSLQFDFKSNFQHKHILEVYREYFEQRKEYIRYATDIPGHFLKYLSDHNIIFPNAKYLITCKIPSWEDELSYYSDETVEKVFPKYAMPHVNASSVEEFGFLRGFLPVSPEKTIVVPASTKCAKLGTRFVKFENPDNIIKLAISICDEDKLPQFPNLTELDLSLHLSPFNDDIMLNYKFGEKVKTLGVCYHATIQDVKRYLPSLSQIETIRLSEVGLNKRLFSIGCHLTSFNNLTELDAETMYESHLEAIAPRLKRLKISKILEKKGKIFSHLTNVEALCITEQVLTNPNDLPKLTKLKTLQISNNSNNHNKQITIDSASLETLILLTFNSITINCPNLYYLLISGGLKNGSESVYITSHKLSLFRLDRDVQSLSIKGPNLFSDGSILERVKSIVDLECPLIESAHILSASSITQSDSFKTLLVRQIKTLRISACTLQIFEYKTQIQNLFIDGWKSISKISQTKMALYRQNTQTVRQLSLQGCSIEVVKSINNLFRESDGIENLSILETNYDSEVLDSITNSSKYYLNLNELHLRNIVGFKPATMNQFLKQLDSRTKLKTLECILKATYKKYIPTHIPIHVEKYIGSIGGVENAPANNVTSLTIPSGCMHMEADEFQHFPNLTFLKLEQIFVDSTMLKYLKKVKILVLSAYNALLLKLHKEENPDQTIYFE</sequence>
<dbReference type="AlphaFoldDB" id="A0AA88GJQ3"/>
<proteinExistence type="predicted"/>
<comment type="caution">
    <text evidence="3">The sequence shown here is derived from an EMBL/GenBank/DDBJ whole genome shotgun (WGS) entry which is preliminary data.</text>
</comment>
<protein>
    <recommendedName>
        <fullName evidence="2">F-box domain-containing protein</fullName>
    </recommendedName>
</protein>
<evidence type="ECO:0000256" key="1">
    <source>
        <dbReference type="SAM" id="MobiDB-lite"/>
    </source>
</evidence>
<dbReference type="Pfam" id="PF00646">
    <property type="entry name" value="F-box"/>
    <property type="match status" value="1"/>
</dbReference>